<keyword evidence="7 8" id="KW-0539">Nucleus</keyword>
<keyword evidence="13" id="KW-1185">Reference proteome</keyword>
<name>A0A8S0Q6P9_OLEEU</name>
<organism evidence="12 13">
    <name type="scientific">Olea europaea subsp. europaea</name>
    <dbReference type="NCBI Taxonomy" id="158383"/>
    <lineage>
        <taxon>Eukaryota</taxon>
        <taxon>Viridiplantae</taxon>
        <taxon>Streptophyta</taxon>
        <taxon>Embryophyta</taxon>
        <taxon>Tracheophyta</taxon>
        <taxon>Spermatophyta</taxon>
        <taxon>Magnoliopsida</taxon>
        <taxon>eudicotyledons</taxon>
        <taxon>Gunneridae</taxon>
        <taxon>Pentapetalae</taxon>
        <taxon>asterids</taxon>
        <taxon>lamiids</taxon>
        <taxon>Lamiales</taxon>
        <taxon>Oleaceae</taxon>
        <taxon>Oleeae</taxon>
        <taxon>Olea</taxon>
    </lineage>
</organism>
<accession>A0A8S0Q6P9</accession>
<evidence type="ECO:0000256" key="1">
    <source>
        <dbReference type="ARBA" id="ARBA00004123"/>
    </source>
</evidence>
<dbReference type="PROSITE" id="PS00027">
    <property type="entry name" value="HOMEOBOX_1"/>
    <property type="match status" value="1"/>
</dbReference>
<evidence type="ECO:0000256" key="7">
    <source>
        <dbReference type="ARBA" id="ARBA00023242"/>
    </source>
</evidence>
<dbReference type="Gene3D" id="1.10.10.60">
    <property type="entry name" value="Homeodomain-like"/>
    <property type="match status" value="1"/>
</dbReference>
<feature type="region of interest" description="Disordered" evidence="10">
    <location>
        <begin position="52"/>
        <end position="77"/>
    </location>
</feature>
<evidence type="ECO:0000256" key="3">
    <source>
        <dbReference type="ARBA" id="ARBA00023015"/>
    </source>
</evidence>
<dbReference type="InterPro" id="IPR050762">
    <property type="entry name" value="HD-ZIP_Homeobox_LZ_Class_II"/>
</dbReference>
<gene>
    <name evidence="12" type="ORF">OLEA9_A004421</name>
</gene>
<evidence type="ECO:0000313" key="12">
    <source>
        <dbReference type="EMBL" id="CAA2963890.1"/>
    </source>
</evidence>
<feature type="compositionally biased region" description="Basic and acidic residues" evidence="10">
    <location>
        <begin position="55"/>
        <end position="77"/>
    </location>
</feature>
<evidence type="ECO:0000256" key="9">
    <source>
        <dbReference type="RuleBase" id="RU000682"/>
    </source>
</evidence>
<dbReference type="InterPro" id="IPR001356">
    <property type="entry name" value="HD"/>
</dbReference>
<dbReference type="Pfam" id="PF00046">
    <property type="entry name" value="Homeodomain"/>
    <property type="match status" value="1"/>
</dbReference>
<evidence type="ECO:0000256" key="5">
    <source>
        <dbReference type="ARBA" id="ARBA00023155"/>
    </source>
</evidence>
<feature type="domain" description="Homeobox" evidence="11">
    <location>
        <begin position="167"/>
        <end position="227"/>
    </location>
</feature>
<evidence type="ECO:0000256" key="10">
    <source>
        <dbReference type="SAM" id="MobiDB-lite"/>
    </source>
</evidence>
<keyword evidence="6" id="KW-0804">Transcription</keyword>
<protein>
    <submittedName>
        <fullName evidence="12">Homeobox-leucine zipper HOX11-like</fullName>
    </submittedName>
</protein>
<dbReference type="InterPro" id="IPR003106">
    <property type="entry name" value="Leu_zip_homeo"/>
</dbReference>
<comment type="subcellular location">
    <subcellularLocation>
        <location evidence="1 8 9">Nucleus</location>
    </subcellularLocation>
</comment>
<keyword evidence="5 8" id="KW-0371">Homeobox</keyword>
<comment type="caution">
    <text evidence="12">The sequence shown here is derived from an EMBL/GenBank/DDBJ whole genome shotgun (WGS) entry which is preliminary data.</text>
</comment>
<proteinExistence type="inferred from homology"/>
<evidence type="ECO:0000256" key="8">
    <source>
        <dbReference type="PROSITE-ProRule" id="PRU00108"/>
    </source>
</evidence>
<comment type="similarity">
    <text evidence="2">Belongs to the HD-ZIP homeobox family. Class II subfamily.</text>
</comment>
<dbReference type="SUPFAM" id="SSF46689">
    <property type="entry name" value="Homeodomain-like"/>
    <property type="match status" value="1"/>
</dbReference>
<dbReference type="GO" id="GO:0005634">
    <property type="term" value="C:nucleus"/>
    <property type="evidence" value="ECO:0007669"/>
    <property type="project" value="UniProtKB-SubCell"/>
</dbReference>
<dbReference type="GO" id="GO:0043565">
    <property type="term" value="F:sequence-specific DNA binding"/>
    <property type="evidence" value="ECO:0007669"/>
    <property type="project" value="InterPro"/>
</dbReference>
<dbReference type="OrthoDB" id="6159439at2759"/>
<sequence>MDLGLSLGGASKDSKTFEFLTENSNSENQSTAINQKDGRVFCMPLGLISTVGNQESHENYDRDDNQKLQESDGTDDHQEKLMKTSVQLDLLPPAPVPRHTGSLLRVAESSEIGSSTHMSSLQPVRGLNANRPAIVAGGAAEEEVLSANDILEAERTSSRASDEDENNHNCRKKLRLSKEQSAYLEENFKEHGTLNLKQKHALAEQLNLRPRQVEVWFQNRRARTKLKQTEVDYKYLKRFCGSLREENRRLHKEILELRALNSTNPFCMQLSATTLTMCPSCEREATTSSSAPTTITTAPAVNSPIAKTSTIESTHKVIPFPLLRPGFYPFSCSPSHSNQSASS</sequence>
<dbReference type="PROSITE" id="PS50071">
    <property type="entry name" value="HOMEOBOX_2"/>
    <property type="match status" value="1"/>
</dbReference>
<dbReference type="PANTHER" id="PTHR45714">
    <property type="entry name" value="HOMEOBOX-LEUCINE ZIPPER PROTEIN HAT14"/>
    <property type="match status" value="1"/>
</dbReference>
<evidence type="ECO:0000256" key="6">
    <source>
        <dbReference type="ARBA" id="ARBA00023163"/>
    </source>
</evidence>
<dbReference type="Pfam" id="PF02183">
    <property type="entry name" value="HALZ"/>
    <property type="match status" value="1"/>
</dbReference>
<dbReference type="InterPro" id="IPR017970">
    <property type="entry name" value="Homeobox_CS"/>
</dbReference>
<dbReference type="SMART" id="SM00389">
    <property type="entry name" value="HOX"/>
    <property type="match status" value="1"/>
</dbReference>
<dbReference type="InterPro" id="IPR009057">
    <property type="entry name" value="Homeodomain-like_sf"/>
</dbReference>
<dbReference type="AlphaFoldDB" id="A0A8S0Q6P9"/>
<keyword evidence="4 8" id="KW-0238">DNA-binding</keyword>
<evidence type="ECO:0000256" key="4">
    <source>
        <dbReference type="ARBA" id="ARBA00023125"/>
    </source>
</evidence>
<keyword evidence="3" id="KW-0805">Transcription regulation</keyword>
<dbReference type="Gramene" id="OE9A004421T1">
    <property type="protein sequence ID" value="OE9A004421C1"/>
    <property type="gene ID" value="OE9A004421"/>
</dbReference>
<dbReference type="Proteomes" id="UP000594638">
    <property type="component" value="Unassembled WGS sequence"/>
</dbReference>
<evidence type="ECO:0000313" key="13">
    <source>
        <dbReference type="Proteomes" id="UP000594638"/>
    </source>
</evidence>
<reference evidence="12 13" key="1">
    <citation type="submission" date="2019-12" db="EMBL/GenBank/DDBJ databases">
        <authorList>
            <person name="Alioto T."/>
            <person name="Alioto T."/>
            <person name="Gomez Garrido J."/>
        </authorList>
    </citation>
    <scope>NUCLEOTIDE SEQUENCE [LARGE SCALE GENOMIC DNA]</scope>
</reference>
<dbReference type="GO" id="GO:0000981">
    <property type="term" value="F:DNA-binding transcription factor activity, RNA polymerase II-specific"/>
    <property type="evidence" value="ECO:0007669"/>
    <property type="project" value="InterPro"/>
</dbReference>
<dbReference type="PANTHER" id="PTHR45714:SF39">
    <property type="entry name" value="HOMEOBOX-LEUCINE ZIPPER PROTEIN HAT14"/>
    <property type="match status" value="1"/>
</dbReference>
<evidence type="ECO:0000259" key="11">
    <source>
        <dbReference type="PROSITE" id="PS50071"/>
    </source>
</evidence>
<dbReference type="EMBL" id="CACTIH010001814">
    <property type="protein sequence ID" value="CAA2963890.1"/>
    <property type="molecule type" value="Genomic_DNA"/>
</dbReference>
<dbReference type="SMART" id="SM00340">
    <property type="entry name" value="HALZ"/>
    <property type="match status" value="1"/>
</dbReference>
<evidence type="ECO:0000256" key="2">
    <source>
        <dbReference type="ARBA" id="ARBA00006074"/>
    </source>
</evidence>
<dbReference type="CDD" id="cd00086">
    <property type="entry name" value="homeodomain"/>
    <property type="match status" value="1"/>
</dbReference>
<feature type="DNA-binding region" description="Homeobox" evidence="8">
    <location>
        <begin position="169"/>
        <end position="228"/>
    </location>
</feature>